<proteinExistence type="predicted"/>
<evidence type="ECO:0000313" key="1">
    <source>
        <dbReference type="EMBL" id="SBV91876.1"/>
    </source>
</evidence>
<dbReference type="EMBL" id="FLUM01000001">
    <property type="protein sequence ID" value="SBV91876.1"/>
    <property type="molecule type" value="Genomic_DNA"/>
</dbReference>
<protein>
    <submittedName>
        <fullName evidence="1">Uncharacterized protein</fullName>
    </submittedName>
</protein>
<organism evidence="1">
    <name type="scientific">uncultured Dysgonomonas sp</name>
    <dbReference type="NCBI Taxonomy" id="206096"/>
    <lineage>
        <taxon>Bacteria</taxon>
        <taxon>Pseudomonadati</taxon>
        <taxon>Bacteroidota</taxon>
        <taxon>Bacteroidia</taxon>
        <taxon>Bacteroidales</taxon>
        <taxon>Dysgonomonadaceae</taxon>
        <taxon>Dysgonomonas</taxon>
        <taxon>environmental samples</taxon>
    </lineage>
</organism>
<accession>A0A212IXG5</accession>
<sequence>MLQLKSTTVTNESTLKDGDYEYYVINNIINDSSTLISCSIRKEIDGVVNEVGNIRKENGQVNAFIRDTEDYLTHISQFAEIVKEVEKGVE</sequence>
<dbReference type="RefSeq" id="WP_296938354.1">
    <property type="nucleotide sequence ID" value="NZ_LT599032.1"/>
</dbReference>
<dbReference type="AlphaFoldDB" id="A0A212IXG5"/>
<name>A0A212IXG5_9BACT</name>
<reference evidence="1" key="1">
    <citation type="submission" date="2016-04" db="EMBL/GenBank/DDBJ databases">
        <authorList>
            <person name="Evans L.H."/>
            <person name="Alamgir A."/>
            <person name="Owens N."/>
            <person name="Weber N.D."/>
            <person name="Virtaneva K."/>
            <person name="Barbian K."/>
            <person name="Babar A."/>
            <person name="Rosenke K."/>
        </authorList>
    </citation>
    <scope>NUCLEOTIDE SEQUENCE</scope>
    <source>
        <strain evidence="1">86-1</strain>
    </source>
</reference>
<gene>
    <name evidence="1" type="ORF">KL86DYS1_10456</name>
</gene>